<protein>
    <submittedName>
        <fullName evidence="2">Uncharacterized protein</fullName>
    </submittedName>
</protein>
<keyword evidence="3" id="KW-1185">Reference proteome</keyword>
<evidence type="ECO:0000313" key="3">
    <source>
        <dbReference type="Proteomes" id="UP000005324"/>
    </source>
</evidence>
<gene>
    <name evidence="2" type="ORF">HMPREF0731_2339</name>
</gene>
<dbReference type="HOGENOM" id="CLU_1285770_0_0_5"/>
<sequence>RPAAPPLPRPGEGAQKNRSSPQGGSGPMQPSAAQAGGADQGRMPLRSIPAPPHAGDTLIVTSVPRPAAKPDGGSPEESSGEAEGGLAAQQLGGPVRALGQQLVDLLRGQGLDMLARRGRFMVPALQGGQRRQGAAGQRQRAARGAEQARGLLQPQPVGQAALGQLVQRVQGQPPAGGRGQVHLLDSHGGKSPLHPRFLLAWARRGVFPPHGHVGR</sequence>
<evidence type="ECO:0000313" key="2">
    <source>
        <dbReference type="EMBL" id="EFH11440.1"/>
    </source>
</evidence>
<name>D5RMM8_9PROT</name>
<feature type="region of interest" description="Disordered" evidence="1">
    <location>
        <begin position="1"/>
        <end position="85"/>
    </location>
</feature>
<reference evidence="2 3" key="1">
    <citation type="submission" date="2010-04" db="EMBL/GenBank/DDBJ databases">
        <authorList>
            <person name="Qin X."/>
            <person name="Bachman B."/>
            <person name="Battles P."/>
            <person name="Bell A."/>
            <person name="Bess C."/>
            <person name="Bickham C."/>
            <person name="Chaboub L."/>
            <person name="Chen D."/>
            <person name="Coyle M."/>
            <person name="Deiros D.R."/>
            <person name="Dinh H."/>
            <person name="Forbes L."/>
            <person name="Fowler G."/>
            <person name="Francisco L."/>
            <person name="Fu Q."/>
            <person name="Gubbala S."/>
            <person name="Hale W."/>
            <person name="Han Y."/>
            <person name="Hemphill L."/>
            <person name="Highlander S.K."/>
            <person name="Hirani K."/>
            <person name="Hogues M."/>
            <person name="Jackson L."/>
            <person name="Jakkamsetti A."/>
            <person name="Javaid M."/>
            <person name="Jiang H."/>
            <person name="Korchina V."/>
            <person name="Kovar C."/>
            <person name="Lara F."/>
            <person name="Lee S."/>
            <person name="Mata R."/>
            <person name="Mathew T."/>
            <person name="Moen C."/>
            <person name="Morales K."/>
            <person name="Munidasa M."/>
            <person name="Nazareth L."/>
            <person name="Ngo R."/>
            <person name="Nguyen L."/>
            <person name="Okwuonu G."/>
            <person name="Ongeri F."/>
            <person name="Patil S."/>
            <person name="Petrosino J."/>
            <person name="Pham C."/>
            <person name="Pham P."/>
            <person name="Pu L.-L."/>
            <person name="Puazo M."/>
            <person name="Raj R."/>
            <person name="Reid J."/>
            <person name="Rouhana J."/>
            <person name="Saada N."/>
            <person name="Shang Y."/>
            <person name="Simmons D."/>
            <person name="Thornton R."/>
            <person name="Warren J."/>
            <person name="Weissenberger G."/>
            <person name="Zhang J."/>
            <person name="Zhang L."/>
            <person name="Zhou C."/>
            <person name="Zhu D."/>
            <person name="Muzny D."/>
            <person name="Worley K."/>
            <person name="Gibbs R."/>
        </authorList>
    </citation>
    <scope>NUCLEOTIDE SEQUENCE [LARGE SCALE GENOMIC DNA]</scope>
    <source>
        <strain evidence="2 3">ATCC 49957</strain>
    </source>
</reference>
<comment type="caution">
    <text evidence="2">The sequence shown here is derived from an EMBL/GenBank/DDBJ whole genome shotgun (WGS) entry which is preliminary data.</text>
</comment>
<proteinExistence type="predicted"/>
<dbReference type="Proteomes" id="UP000005324">
    <property type="component" value="Unassembled WGS sequence"/>
</dbReference>
<accession>D5RMM8</accession>
<dbReference type="EMBL" id="ADVL01000391">
    <property type="protein sequence ID" value="EFH11440.1"/>
    <property type="molecule type" value="Genomic_DNA"/>
</dbReference>
<organism evidence="2 3">
    <name type="scientific">Pseudoroseomonas cervicalis ATCC 49957</name>
    <dbReference type="NCBI Taxonomy" id="525371"/>
    <lineage>
        <taxon>Bacteria</taxon>
        <taxon>Pseudomonadati</taxon>
        <taxon>Pseudomonadota</taxon>
        <taxon>Alphaproteobacteria</taxon>
        <taxon>Acetobacterales</taxon>
        <taxon>Roseomonadaceae</taxon>
        <taxon>Roseomonas</taxon>
    </lineage>
</organism>
<dbReference type="AlphaFoldDB" id="D5RMM8"/>
<feature type="non-terminal residue" evidence="2">
    <location>
        <position position="1"/>
    </location>
</feature>
<evidence type="ECO:0000256" key="1">
    <source>
        <dbReference type="SAM" id="MobiDB-lite"/>
    </source>
</evidence>